<name>A0A2P2JQN7_RHIMU</name>
<sequence>MAMLDGGTRQREKVSFVPFESVPLIQLFSASMLVQCKLAACTLPQANLSFCTSAQPFLVLGPQLPPLPSIFPLSIPPSGFCKSTSTTLFKATKLNTLKG</sequence>
<proteinExistence type="predicted"/>
<accession>A0A2P2JQN7</accession>
<organism evidence="1">
    <name type="scientific">Rhizophora mucronata</name>
    <name type="common">Asiatic mangrove</name>
    <dbReference type="NCBI Taxonomy" id="61149"/>
    <lineage>
        <taxon>Eukaryota</taxon>
        <taxon>Viridiplantae</taxon>
        <taxon>Streptophyta</taxon>
        <taxon>Embryophyta</taxon>
        <taxon>Tracheophyta</taxon>
        <taxon>Spermatophyta</taxon>
        <taxon>Magnoliopsida</taxon>
        <taxon>eudicotyledons</taxon>
        <taxon>Gunneridae</taxon>
        <taxon>Pentapetalae</taxon>
        <taxon>rosids</taxon>
        <taxon>fabids</taxon>
        <taxon>Malpighiales</taxon>
        <taxon>Rhizophoraceae</taxon>
        <taxon>Rhizophora</taxon>
    </lineage>
</organism>
<dbReference type="EMBL" id="GGEC01015303">
    <property type="protein sequence ID" value="MBW95786.1"/>
    <property type="molecule type" value="Transcribed_RNA"/>
</dbReference>
<dbReference type="AlphaFoldDB" id="A0A2P2JQN7"/>
<evidence type="ECO:0000313" key="1">
    <source>
        <dbReference type="EMBL" id="MBW95786.1"/>
    </source>
</evidence>
<reference evidence="1" key="1">
    <citation type="submission" date="2018-02" db="EMBL/GenBank/DDBJ databases">
        <title>Rhizophora mucronata_Transcriptome.</title>
        <authorList>
            <person name="Meera S.P."/>
            <person name="Sreeshan A."/>
            <person name="Augustine A."/>
        </authorList>
    </citation>
    <scope>NUCLEOTIDE SEQUENCE</scope>
    <source>
        <tissue evidence="1">Leaf</tissue>
    </source>
</reference>
<protein>
    <submittedName>
        <fullName evidence="1">Uncharacterized protein</fullName>
    </submittedName>
</protein>